<dbReference type="CDD" id="cd05214">
    <property type="entry name" value="GAPDH_I_N"/>
    <property type="match status" value="1"/>
</dbReference>
<dbReference type="InterPro" id="IPR020830">
    <property type="entry name" value="GlycerAld_3-P_DH_AS"/>
</dbReference>
<dbReference type="Gene3D" id="3.30.360.10">
    <property type="entry name" value="Dihydrodipicolinate Reductase, domain 2"/>
    <property type="match status" value="1"/>
</dbReference>
<evidence type="ECO:0000256" key="6">
    <source>
        <dbReference type="PIRSR" id="PIRSR000149-3"/>
    </source>
</evidence>
<dbReference type="AlphaFoldDB" id="A0A2J6X8L2"/>
<dbReference type="SUPFAM" id="SSF55347">
    <property type="entry name" value="Glyceraldehyde-3-phosphate dehydrogenase-like, C-terminal domain"/>
    <property type="match status" value="1"/>
</dbReference>
<sequence>MAKVAINGFGRVGRQVFKRLTEVYPEIEIVAINDLFPPDQLAFLAKYDSNYGIWQKDIKLEGNELVVDGRRTKMFAEKDPTNLPWKDLGVDIVIESSGAFTKREKAMLHVQAGAKKVIITAPAEGEDITVVLGVNEKLLDMEKHVIISNASCTTNSIAPVVKVIHDKIGIEKGFLTTTHSYTQDQRLLDSPHKDPRRARSAATNIIPTTTGAAKAVALTIPELKGKLDAMSLRVPTPTVSISVFEAVLKRNATAQEVNAFLKEASETYMKGILGYTEEPLVSSDFKGT</sequence>
<evidence type="ECO:0000313" key="10">
    <source>
        <dbReference type="EMBL" id="PMP83593.1"/>
    </source>
</evidence>
<feature type="binding site" evidence="5">
    <location>
        <begin position="151"/>
        <end position="153"/>
    </location>
    <ligand>
        <name>D-glyceraldehyde 3-phosphate</name>
        <dbReference type="ChEBI" id="CHEBI:59776"/>
    </ligand>
</feature>
<feature type="domain" description="Glyceraldehyde 3-phosphate dehydrogenase NAD(P) binding" evidence="9">
    <location>
        <begin position="2"/>
        <end position="152"/>
    </location>
</feature>
<feature type="binding site" evidence="5">
    <location>
        <position position="182"/>
    </location>
    <ligand>
        <name>D-glyceraldehyde 3-phosphate</name>
        <dbReference type="ChEBI" id="CHEBI:59776"/>
    </ligand>
</feature>
<evidence type="ECO:0000256" key="5">
    <source>
        <dbReference type="PIRSR" id="PIRSR000149-2"/>
    </source>
</evidence>
<feature type="binding site" evidence="6">
    <location>
        <position position="34"/>
    </location>
    <ligand>
        <name>NAD(+)</name>
        <dbReference type="ChEBI" id="CHEBI:57540"/>
    </ligand>
</feature>
<dbReference type="PIRSF" id="PIRSF000149">
    <property type="entry name" value="GAP_DH"/>
    <property type="match status" value="1"/>
</dbReference>
<protein>
    <submittedName>
        <fullName evidence="10">Type I glyceraldehyde-3-phosphate dehydrogenase</fullName>
    </submittedName>
</protein>
<dbReference type="Pfam" id="PF00044">
    <property type="entry name" value="Gp_dh_N"/>
    <property type="match status" value="1"/>
</dbReference>
<reference evidence="10 11" key="1">
    <citation type="submission" date="2018-01" db="EMBL/GenBank/DDBJ databases">
        <title>Metagenomic assembled genomes from two thermal pools in the Uzon Caldera, Kamchatka, Russia.</title>
        <authorList>
            <person name="Wilkins L."/>
            <person name="Ettinger C."/>
        </authorList>
    </citation>
    <scope>NUCLEOTIDE SEQUENCE [LARGE SCALE GENOMIC DNA]</scope>
    <source>
        <strain evidence="10">ARK-10</strain>
    </source>
</reference>
<comment type="caution">
    <text evidence="10">The sequence shown here is derived from an EMBL/GenBank/DDBJ whole genome shotgun (WGS) entry which is preliminary data.</text>
</comment>
<feature type="binding site" evidence="6">
    <location>
        <position position="120"/>
    </location>
    <ligand>
        <name>NAD(+)</name>
        <dbReference type="ChEBI" id="CHEBI:57540"/>
    </ligand>
</feature>
<dbReference type="PROSITE" id="PS00071">
    <property type="entry name" value="GAPDH"/>
    <property type="match status" value="1"/>
</dbReference>
<dbReference type="Pfam" id="PF02800">
    <property type="entry name" value="Gp_dh_C"/>
    <property type="match status" value="1"/>
</dbReference>
<dbReference type="InterPro" id="IPR020829">
    <property type="entry name" value="GlycerAld_3-P_DH_cat"/>
</dbReference>
<feature type="non-terminal residue" evidence="10">
    <location>
        <position position="288"/>
    </location>
</feature>
<dbReference type="PANTHER" id="PTHR43148">
    <property type="entry name" value="GLYCERALDEHYDE-3-PHOSPHATE DEHYDROGENASE 2"/>
    <property type="match status" value="1"/>
</dbReference>
<dbReference type="PRINTS" id="PR00078">
    <property type="entry name" value="G3PDHDRGNASE"/>
</dbReference>
<comment type="subunit">
    <text evidence="2">Homotetramer.</text>
</comment>
<evidence type="ECO:0000256" key="1">
    <source>
        <dbReference type="ARBA" id="ARBA00007406"/>
    </source>
</evidence>
<evidence type="ECO:0000256" key="7">
    <source>
        <dbReference type="PIRSR" id="PIRSR000149-4"/>
    </source>
</evidence>
<dbReference type="InterPro" id="IPR020828">
    <property type="entry name" value="GlycerAld_3-P_DH_NAD(P)-bd"/>
</dbReference>
<feature type="site" description="Activates thiol group during catalysis" evidence="7">
    <location>
        <position position="179"/>
    </location>
</feature>
<evidence type="ECO:0000256" key="4">
    <source>
        <dbReference type="PIRSR" id="PIRSR000149-1"/>
    </source>
</evidence>
<evidence type="ECO:0000256" key="3">
    <source>
        <dbReference type="ARBA" id="ARBA00023002"/>
    </source>
</evidence>
<feature type="active site" description="Nucleophile" evidence="4">
    <location>
        <position position="152"/>
    </location>
</feature>
<evidence type="ECO:0000256" key="8">
    <source>
        <dbReference type="RuleBase" id="RU000397"/>
    </source>
</evidence>
<dbReference type="CDD" id="cd18126">
    <property type="entry name" value="GAPDH_I_C"/>
    <property type="match status" value="1"/>
</dbReference>
<evidence type="ECO:0000259" key="9">
    <source>
        <dbReference type="SMART" id="SM00846"/>
    </source>
</evidence>
<feature type="binding site" evidence="5">
    <location>
        <position position="233"/>
    </location>
    <ligand>
        <name>D-glyceraldehyde 3-phosphate</name>
        <dbReference type="ChEBI" id="CHEBI:59776"/>
    </ligand>
</feature>
<gene>
    <name evidence="10" type="ORF">C0175_01530</name>
</gene>
<dbReference type="Proteomes" id="UP000236910">
    <property type="component" value="Unassembled WGS sequence"/>
</dbReference>
<dbReference type="GO" id="GO:0016620">
    <property type="term" value="F:oxidoreductase activity, acting on the aldehyde or oxo group of donors, NAD or NADP as acceptor"/>
    <property type="evidence" value="ECO:0007669"/>
    <property type="project" value="InterPro"/>
</dbReference>
<feature type="binding site" evidence="5">
    <location>
        <begin position="210"/>
        <end position="211"/>
    </location>
    <ligand>
        <name>D-glyceraldehyde 3-phosphate</name>
        <dbReference type="ChEBI" id="CHEBI:59776"/>
    </ligand>
</feature>
<dbReference type="Gene3D" id="3.40.50.720">
    <property type="entry name" value="NAD(P)-binding Rossmann-like Domain"/>
    <property type="match status" value="1"/>
</dbReference>
<name>A0A2J6X8L2_9BACT</name>
<accession>A0A2J6X8L2</accession>
<dbReference type="InterPro" id="IPR020831">
    <property type="entry name" value="GlycerAld/Erythrose_P_DH"/>
</dbReference>
<keyword evidence="3" id="KW-0560">Oxidoreductase</keyword>
<dbReference type="GO" id="GO:0051287">
    <property type="term" value="F:NAD binding"/>
    <property type="evidence" value="ECO:0007669"/>
    <property type="project" value="InterPro"/>
</dbReference>
<evidence type="ECO:0000313" key="11">
    <source>
        <dbReference type="Proteomes" id="UP000236910"/>
    </source>
</evidence>
<dbReference type="FunFam" id="3.40.50.720:FF:000001">
    <property type="entry name" value="Glyceraldehyde-3-phosphate dehydrogenase"/>
    <property type="match status" value="1"/>
</dbReference>
<keyword evidence="6" id="KW-0520">NAD</keyword>
<dbReference type="EMBL" id="PNIX01000089">
    <property type="protein sequence ID" value="PMP83593.1"/>
    <property type="molecule type" value="Genomic_DNA"/>
</dbReference>
<proteinExistence type="inferred from homology"/>
<keyword evidence="6" id="KW-0547">Nucleotide-binding</keyword>
<dbReference type="SUPFAM" id="SSF51735">
    <property type="entry name" value="NAD(P)-binding Rossmann-fold domains"/>
    <property type="match status" value="1"/>
</dbReference>
<evidence type="ECO:0000256" key="2">
    <source>
        <dbReference type="ARBA" id="ARBA00011881"/>
    </source>
</evidence>
<comment type="similarity">
    <text evidence="1 8">Belongs to the glyceraldehyde-3-phosphate dehydrogenase family.</text>
</comment>
<dbReference type="SMART" id="SM00846">
    <property type="entry name" value="Gp_dh_N"/>
    <property type="match status" value="1"/>
</dbReference>
<dbReference type="FunFam" id="3.30.360.10:FF:000002">
    <property type="entry name" value="Glyceraldehyde-3-phosphate dehydrogenase"/>
    <property type="match status" value="1"/>
</dbReference>
<dbReference type="InterPro" id="IPR036291">
    <property type="entry name" value="NAD(P)-bd_dom_sf"/>
</dbReference>
<organism evidence="10 11">
    <name type="scientific">Caldisericum exile</name>
    <dbReference type="NCBI Taxonomy" id="693075"/>
    <lineage>
        <taxon>Bacteria</taxon>
        <taxon>Pseudomonadati</taxon>
        <taxon>Caldisericota/Cryosericota group</taxon>
        <taxon>Caldisericota</taxon>
        <taxon>Caldisericia</taxon>
        <taxon>Caldisericales</taxon>
        <taxon>Caldisericaceae</taxon>
        <taxon>Caldisericum</taxon>
    </lineage>
</organism>